<evidence type="ECO:0000313" key="10">
    <source>
        <dbReference type="RefSeq" id="XP_039133238.1"/>
    </source>
</evidence>
<dbReference type="GO" id="GO:0005975">
    <property type="term" value="P:carbohydrate metabolic process"/>
    <property type="evidence" value="ECO:0007669"/>
    <property type="project" value="InterPro"/>
</dbReference>
<gene>
    <name evidence="10" type="primary">LOC120270286</name>
</gene>
<evidence type="ECO:0000313" key="9">
    <source>
        <dbReference type="Proteomes" id="UP001515500"/>
    </source>
</evidence>
<dbReference type="InterPro" id="IPR000743">
    <property type="entry name" value="Glyco_hydro_28"/>
</dbReference>
<dbReference type="InterPro" id="IPR011050">
    <property type="entry name" value="Pectin_lyase_fold/virulence"/>
</dbReference>
<keyword evidence="3" id="KW-0134">Cell wall</keyword>
<dbReference type="Pfam" id="PF00295">
    <property type="entry name" value="Glyco_hydro_28"/>
    <property type="match status" value="1"/>
</dbReference>
<accession>A0AB40C0E4</accession>
<dbReference type="RefSeq" id="XP_039133238.1">
    <property type="nucleotide sequence ID" value="XM_039277304.1"/>
</dbReference>
<comment type="subcellular location">
    <subcellularLocation>
        <location evidence="1">Secreted</location>
        <location evidence="1">Cell wall</location>
    </subcellularLocation>
</comment>
<dbReference type="GeneID" id="120270286"/>
<reference evidence="10" key="1">
    <citation type="submission" date="2025-08" db="UniProtKB">
        <authorList>
            <consortium name="RefSeq"/>
        </authorList>
    </citation>
    <scope>IDENTIFICATION</scope>
</reference>
<keyword evidence="6 8" id="KW-0326">Glycosidase</keyword>
<dbReference type="PROSITE" id="PS00626">
    <property type="entry name" value="RCC1_2"/>
    <property type="match status" value="1"/>
</dbReference>
<dbReference type="InterPro" id="IPR000408">
    <property type="entry name" value="Reg_chr_condens"/>
</dbReference>
<proteinExistence type="inferred from homology"/>
<evidence type="ECO:0000256" key="8">
    <source>
        <dbReference type="RuleBase" id="RU361169"/>
    </source>
</evidence>
<keyword evidence="5 8" id="KW-0378">Hydrolase</keyword>
<name>A0AB40C0E4_DIOCR</name>
<dbReference type="Gene3D" id="2.160.20.10">
    <property type="entry name" value="Single-stranded right-handed beta-helix, Pectin lyase-like"/>
    <property type="match status" value="1"/>
</dbReference>
<evidence type="ECO:0000256" key="5">
    <source>
        <dbReference type="ARBA" id="ARBA00022801"/>
    </source>
</evidence>
<dbReference type="AlphaFoldDB" id="A0AB40C0E4"/>
<dbReference type="GO" id="GO:0071555">
    <property type="term" value="P:cell wall organization"/>
    <property type="evidence" value="ECO:0007669"/>
    <property type="project" value="UniProtKB-KW"/>
</dbReference>
<comment type="similarity">
    <text evidence="2 8">Belongs to the glycosyl hydrolase 28 family.</text>
</comment>
<organism evidence="9 10">
    <name type="scientific">Dioscorea cayennensis subsp. rotundata</name>
    <name type="common">White Guinea yam</name>
    <name type="synonym">Dioscorea rotundata</name>
    <dbReference type="NCBI Taxonomy" id="55577"/>
    <lineage>
        <taxon>Eukaryota</taxon>
        <taxon>Viridiplantae</taxon>
        <taxon>Streptophyta</taxon>
        <taxon>Embryophyta</taxon>
        <taxon>Tracheophyta</taxon>
        <taxon>Spermatophyta</taxon>
        <taxon>Magnoliopsida</taxon>
        <taxon>Liliopsida</taxon>
        <taxon>Dioscoreales</taxon>
        <taxon>Dioscoreaceae</taxon>
        <taxon>Dioscorea</taxon>
    </lineage>
</organism>
<evidence type="ECO:0000256" key="4">
    <source>
        <dbReference type="ARBA" id="ARBA00022525"/>
    </source>
</evidence>
<dbReference type="Proteomes" id="UP001515500">
    <property type="component" value="Chromosome 10"/>
</dbReference>
<dbReference type="GO" id="GO:0004650">
    <property type="term" value="F:polygalacturonase activity"/>
    <property type="evidence" value="ECO:0007669"/>
    <property type="project" value="InterPro"/>
</dbReference>
<evidence type="ECO:0000256" key="3">
    <source>
        <dbReference type="ARBA" id="ARBA00022512"/>
    </source>
</evidence>
<evidence type="ECO:0000256" key="6">
    <source>
        <dbReference type="ARBA" id="ARBA00023295"/>
    </source>
</evidence>
<evidence type="ECO:0000256" key="1">
    <source>
        <dbReference type="ARBA" id="ARBA00004191"/>
    </source>
</evidence>
<keyword evidence="7" id="KW-0961">Cell wall biogenesis/degradation</keyword>
<evidence type="ECO:0000256" key="2">
    <source>
        <dbReference type="ARBA" id="ARBA00008834"/>
    </source>
</evidence>
<dbReference type="SUPFAM" id="SSF51126">
    <property type="entry name" value="Pectin lyase-like"/>
    <property type="match status" value="1"/>
</dbReference>
<evidence type="ECO:0000256" key="7">
    <source>
        <dbReference type="ARBA" id="ARBA00023316"/>
    </source>
</evidence>
<dbReference type="PANTHER" id="PTHR31375">
    <property type="match status" value="1"/>
</dbReference>
<keyword evidence="4" id="KW-0964">Secreted</keyword>
<protein>
    <submittedName>
        <fullName evidence="10">Probable polygalacturonase At3g15720</fullName>
    </submittedName>
</protein>
<keyword evidence="9" id="KW-1185">Reference proteome</keyword>
<sequence>MGDDYISIETGTGTSNLNISSVSCGPGHGISIGRLGKNDSVAQVEQIQVTSCQFYNTLNGARIKTWQGGSNYARAITFENINITNVNHPIVIDQFYCDEAIAHNCPIKVNVTN</sequence>
<dbReference type="InterPro" id="IPR012334">
    <property type="entry name" value="Pectin_lyas_fold"/>
</dbReference>